<protein>
    <submittedName>
        <fullName evidence="10">ClC family H(+)/Cl(-) exchange transporter</fullName>
    </submittedName>
</protein>
<dbReference type="Gene3D" id="1.10.3080.10">
    <property type="entry name" value="Clc chloride channel"/>
    <property type="match status" value="1"/>
</dbReference>
<dbReference type="EMBL" id="DXFA01000155">
    <property type="protein sequence ID" value="HIX49175.1"/>
    <property type="molecule type" value="Genomic_DNA"/>
</dbReference>
<feature type="transmembrane region" description="Helical" evidence="8">
    <location>
        <begin position="295"/>
        <end position="319"/>
    </location>
</feature>
<dbReference type="GO" id="GO:0005886">
    <property type="term" value="C:plasma membrane"/>
    <property type="evidence" value="ECO:0007669"/>
    <property type="project" value="TreeGrafter"/>
</dbReference>
<keyword evidence="3 8" id="KW-0812">Transmembrane</keyword>
<dbReference type="SUPFAM" id="SSF81340">
    <property type="entry name" value="Clc chloride channel"/>
    <property type="match status" value="1"/>
</dbReference>
<dbReference type="GO" id="GO:0008324">
    <property type="term" value="F:monoatomic cation transmembrane transporter activity"/>
    <property type="evidence" value="ECO:0007669"/>
    <property type="project" value="InterPro"/>
</dbReference>
<evidence type="ECO:0000259" key="9">
    <source>
        <dbReference type="PROSITE" id="PS51202"/>
    </source>
</evidence>
<accession>A0A9D1VY73</accession>
<dbReference type="InterPro" id="IPR006037">
    <property type="entry name" value="RCK_C"/>
</dbReference>
<feature type="transmembrane region" description="Helical" evidence="8">
    <location>
        <begin position="12"/>
        <end position="40"/>
    </location>
</feature>
<gene>
    <name evidence="10" type="ORF">H9981_09250</name>
</gene>
<dbReference type="Pfam" id="PF00654">
    <property type="entry name" value="Voltage_CLC"/>
    <property type="match status" value="1"/>
</dbReference>
<proteinExistence type="predicted"/>
<sequence>MKKDTSYTIRRVQRLPVILIGEGLLVGAVGGLIVMLYRIALTYAGKWLGEILDFIRGYPLRIAGWFLVLAIFAVIVGILVKWVPMISGSGIPQVEGEILGKLSQDWKKVLPAKFFGGFLCLLGGLSLGREGPSIQLGAMSGQGISRLLDRGKTEERYLMTCGASAGLAAAFHAPLAGMMFAFEEIHKGFSVGLMVSVMTASVTADYICSHIMGLDPVFQFELEHVLPQDHYWLLLILGVLLGVMGALYNKVMLKAQDLYKKPKRLNETGRLLIAFFVAGIMGLVMPSVLGSGGDLIVDLTAGEMAIGLVALTFAVKFLFSAVSFGSGAPGGIFFPLLVLGALLGGIFAMAGVEVFGMDPVYVNNFVLLSMAGFFTAIVRAPITGIILLFEMSGSVSQMLSLAIVSVAAYITASLLRSEPIYESLLRRIMPDRKPQSGKESYAGGQKVLSEFVIMSGSVLEDRTVMEITWPNNCLLVALEREGREMIPRGKTKLQAGDKLTVMTDERDAGYIHDKMENLCYTSF</sequence>
<dbReference type="PRINTS" id="PR00762">
    <property type="entry name" value="CLCHANNEL"/>
</dbReference>
<evidence type="ECO:0000256" key="8">
    <source>
        <dbReference type="SAM" id="Phobius"/>
    </source>
</evidence>
<evidence type="ECO:0000256" key="3">
    <source>
        <dbReference type="ARBA" id="ARBA00022692"/>
    </source>
</evidence>
<dbReference type="InterPro" id="IPR036721">
    <property type="entry name" value="RCK_C_sf"/>
</dbReference>
<comment type="subcellular location">
    <subcellularLocation>
        <location evidence="1">Membrane</location>
        <topology evidence="1">Multi-pass membrane protein</topology>
    </subcellularLocation>
</comment>
<comment type="caution">
    <text evidence="10">The sequence shown here is derived from an EMBL/GenBank/DDBJ whole genome shotgun (WGS) entry which is preliminary data.</text>
</comment>
<dbReference type="PROSITE" id="PS51202">
    <property type="entry name" value="RCK_C"/>
    <property type="match status" value="1"/>
</dbReference>
<keyword evidence="6 8" id="KW-0472">Membrane</keyword>
<evidence type="ECO:0000256" key="5">
    <source>
        <dbReference type="ARBA" id="ARBA00023065"/>
    </source>
</evidence>
<evidence type="ECO:0000256" key="4">
    <source>
        <dbReference type="ARBA" id="ARBA00022989"/>
    </source>
</evidence>
<feature type="transmembrane region" description="Helical" evidence="8">
    <location>
        <begin position="364"/>
        <end position="389"/>
    </location>
</feature>
<dbReference type="Pfam" id="PF02080">
    <property type="entry name" value="TrkA_C"/>
    <property type="match status" value="1"/>
</dbReference>
<dbReference type="Proteomes" id="UP000824243">
    <property type="component" value="Unassembled WGS sequence"/>
</dbReference>
<evidence type="ECO:0000256" key="1">
    <source>
        <dbReference type="ARBA" id="ARBA00004141"/>
    </source>
</evidence>
<dbReference type="CDD" id="cd01031">
    <property type="entry name" value="EriC"/>
    <property type="match status" value="1"/>
</dbReference>
<feature type="transmembrane region" description="Helical" evidence="8">
    <location>
        <begin position="232"/>
        <end position="251"/>
    </location>
</feature>
<feature type="domain" description="RCK C-terminal" evidence="9">
    <location>
        <begin position="436"/>
        <end position="517"/>
    </location>
</feature>
<evidence type="ECO:0000313" key="10">
    <source>
        <dbReference type="EMBL" id="HIX49175.1"/>
    </source>
</evidence>
<name>A0A9D1VY73_9FIRM</name>
<keyword evidence="5" id="KW-0406">Ion transport</keyword>
<dbReference type="GO" id="GO:0006813">
    <property type="term" value="P:potassium ion transport"/>
    <property type="evidence" value="ECO:0007669"/>
    <property type="project" value="InterPro"/>
</dbReference>
<dbReference type="PANTHER" id="PTHR45711">
    <property type="entry name" value="CHLORIDE CHANNEL PROTEIN"/>
    <property type="match status" value="1"/>
</dbReference>
<evidence type="ECO:0000256" key="2">
    <source>
        <dbReference type="ARBA" id="ARBA00022448"/>
    </source>
</evidence>
<dbReference type="AlphaFoldDB" id="A0A9D1VY73"/>
<evidence type="ECO:0000256" key="7">
    <source>
        <dbReference type="ARBA" id="ARBA00023214"/>
    </source>
</evidence>
<feature type="transmembrane region" description="Helical" evidence="8">
    <location>
        <begin position="331"/>
        <end position="352"/>
    </location>
</feature>
<keyword evidence="4 8" id="KW-1133">Transmembrane helix</keyword>
<feature type="transmembrane region" description="Helical" evidence="8">
    <location>
        <begin position="157"/>
        <end position="182"/>
    </location>
</feature>
<feature type="transmembrane region" description="Helical" evidence="8">
    <location>
        <begin position="60"/>
        <end position="80"/>
    </location>
</feature>
<evidence type="ECO:0000313" key="11">
    <source>
        <dbReference type="Proteomes" id="UP000824243"/>
    </source>
</evidence>
<reference evidence="10" key="1">
    <citation type="journal article" date="2021" name="PeerJ">
        <title>Extensive microbial diversity within the chicken gut microbiome revealed by metagenomics and culture.</title>
        <authorList>
            <person name="Gilroy R."/>
            <person name="Ravi A."/>
            <person name="Getino M."/>
            <person name="Pursley I."/>
            <person name="Horton D.L."/>
            <person name="Alikhan N.F."/>
            <person name="Baker D."/>
            <person name="Gharbi K."/>
            <person name="Hall N."/>
            <person name="Watson M."/>
            <person name="Adriaenssens E.M."/>
            <person name="Foster-Nyarko E."/>
            <person name="Jarju S."/>
            <person name="Secka A."/>
            <person name="Antonio M."/>
            <person name="Oren A."/>
            <person name="Chaudhuri R.R."/>
            <person name="La Ragione R."/>
            <person name="Hildebrand F."/>
            <person name="Pallen M.J."/>
        </authorList>
    </citation>
    <scope>NUCLEOTIDE SEQUENCE</scope>
    <source>
        <strain evidence="10">ChiSjej5B23-15282</strain>
    </source>
</reference>
<dbReference type="PANTHER" id="PTHR45711:SF6">
    <property type="entry name" value="CHLORIDE CHANNEL PROTEIN"/>
    <property type="match status" value="1"/>
</dbReference>
<dbReference type="InterPro" id="IPR014743">
    <property type="entry name" value="Cl-channel_core"/>
</dbReference>
<dbReference type="InterPro" id="IPR001807">
    <property type="entry name" value="ClC"/>
</dbReference>
<evidence type="ECO:0000256" key="6">
    <source>
        <dbReference type="ARBA" id="ARBA00023136"/>
    </source>
</evidence>
<organism evidence="10 11">
    <name type="scientific">Candidatus Mediterraneibacter caccavium</name>
    <dbReference type="NCBI Taxonomy" id="2838661"/>
    <lineage>
        <taxon>Bacteria</taxon>
        <taxon>Bacillati</taxon>
        <taxon>Bacillota</taxon>
        <taxon>Clostridia</taxon>
        <taxon>Lachnospirales</taxon>
        <taxon>Lachnospiraceae</taxon>
        <taxon>Mediterraneibacter</taxon>
    </lineage>
</organism>
<dbReference type="Gene3D" id="3.30.70.1450">
    <property type="entry name" value="Regulator of K+ conductance, C-terminal domain"/>
    <property type="match status" value="1"/>
</dbReference>
<reference evidence="10" key="2">
    <citation type="submission" date="2021-04" db="EMBL/GenBank/DDBJ databases">
        <authorList>
            <person name="Gilroy R."/>
        </authorList>
    </citation>
    <scope>NUCLEOTIDE SEQUENCE</scope>
    <source>
        <strain evidence="10">ChiSjej5B23-15282</strain>
    </source>
</reference>
<dbReference type="GO" id="GO:0005247">
    <property type="term" value="F:voltage-gated chloride channel activity"/>
    <property type="evidence" value="ECO:0007669"/>
    <property type="project" value="TreeGrafter"/>
</dbReference>
<keyword evidence="7" id="KW-0868">Chloride</keyword>
<dbReference type="SUPFAM" id="SSF116726">
    <property type="entry name" value="TrkA C-terminal domain-like"/>
    <property type="match status" value="1"/>
</dbReference>
<keyword evidence="2" id="KW-0813">Transport</keyword>
<feature type="transmembrane region" description="Helical" evidence="8">
    <location>
        <begin position="271"/>
        <end position="289"/>
    </location>
</feature>